<feature type="region of interest" description="Disordered" evidence="1">
    <location>
        <begin position="152"/>
        <end position="176"/>
    </location>
</feature>
<evidence type="ECO:0000313" key="3">
    <source>
        <dbReference type="Proteomes" id="UP000198982"/>
    </source>
</evidence>
<organism evidence="2 3">
    <name type="scientific">Pseudomonas saponiphila</name>
    <dbReference type="NCBI Taxonomy" id="556534"/>
    <lineage>
        <taxon>Bacteria</taxon>
        <taxon>Pseudomonadati</taxon>
        <taxon>Pseudomonadota</taxon>
        <taxon>Gammaproteobacteria</taxon>
        <taxon>Pseudomonadales</taxon>
        <taxon>Pseudomonadaceae</taxon>
        <taxon>Pseudomonas</taxon>
    </lineage>
</organism>
<dbReference type="EMBL" id="FNTJ01000003">
    <property type="protein sequence ID" value="SED35454.1"/>
    <property type="molecule type" value="Genomic_DNA"/>
</dbReference>
<name>A0A1H5A126_9PSED</name>
<evidence type="ECO:0008006" key="4">
    <source>
        <dbReference type="Google" id="ProtNLM"/>
    </source>
</evidence>
<accession>A0A1H5A126</accession>
<dbReference type="PROSITE" id="PS51257">
    <property type="entry name" value="PROKAR_LIPOPROTEIN"/>
    <property type="match status" value="1"/>
</dbReference>
<reference evidence="3" key="1">
    <citation type="submission" date="2016-10" db="EMBL/GenBank/DDBJ databases">
        <authorList>
            <person name="Varghese N."/>
            <person name="Submissions S."/>
        </authorList>
    </citation>
    <scope>NUCLEOTIDE SEQUENCE [LARGE SCALE GENOMIC DNA]</scope>
    <source>
        <strain evidence="3">DSM 9751</strain>
    </source>
</reference>
<dbReference type="RefSeq" id="WP_092320873.1">
    <property type="nucleotide sequence ID" value="NZ_FNTJ01000003.1"/>
</dbReference>
<protein>
    <recommendedName>
        <fullName evidence="4">Lipoprotein</fullName>
    </recommendedName>
</protein>
<keyword evidence="3" id="KW-1185">Reference proteome</keyword>
<dbReference type="Proteomes" id="UP000198982">
    <property type="component" value="Unassembled WGS sequence"/>
</dbReference>
<evidence type="ECO:0000256" key="1">
    <source>
        <dbReference type="SAM" id="MobiDB-lite"/>
    </source>
</evidence>
<gene>
    <name evidence="2" type="ORF">SAMN05216178_6911</name>
</gene>
<sequence>MKRIAIALAALSLAGCDAIFNPVNDYKQTCFGNFTNECEDMLVDANLFLIEKFIEDVESKEDDLTALYGAEGYASIFKLTDYLVAKQEELRPGFFARNFFGEAQPFRGPRNALMSGAEFRAIEEAVEERFGKKNSAPVAEESAPDPEIAPEAEYQAEPEPEPQPVEEPADPSTADAGASTLEEAIAQYVEQDPDRNGGAEYLDARSTIEADFTGEGMPDVAVLYTIEGAGGSNSSFQKLALFEGMPDGRYRPLTSTILPGSISGLQVVVEDGRSFMGVATLTHSPDDPDCCPSVESLVKYRFDVTGVLVSVTPEQ</sequence>
<proteinExistence type="predicted"/>
<dbReference type="AlphaFoldDB" id="A0A1H5A126"/>
<evidence type="ECO:0000313" key="2">
    <source>
        <dbReference type="EMBL" id="SED35454.1"/>
    </source>
</evidence>